<accession>A0A1Q2CZ57</accession>
<sequence>MLRRCLSLLALLVVGCSAIPEPTVTPSIDAPSVSADGLLDRAAVAAAIDDELDCSSGEVTIDEFDDTVKIVGDCEKVTISGESVLVVAESIGSLRITGYGSVVIARSLDEVRIEPGGQASLVQYEQGAPQVDNRGEMSVVRKAE</sequence>
<feature type="signal peptide" evidence="1">
    <location>
        <begin position="1"/>
        <end position="20"/>
    </location>
</feature>
<keyword evidence="1" id="KW-0732">Signal</keyword>
<feature type="chain" id="PRO_5010365066" description="DUF3060 domain-containing protein" evidence="1">
    <location>
        <begin position="21"/>
        <end position="144"/>
    </location>
</feature>
<dbReference type="InterPro" id="IPR021417">
    <property type="entry name" value="DUF3060"/>
</dbReference>
<dbReference type="PROSITE" id="PS51257">
    <property type="entry name" value="PROKAR_LIPOPROTEIN"/>
    <property type="match status" value="1"/>
</dbReference>
<dbReference type="Proteomes" id="UP000188235">
    <property type="component" value="Chromosome"/>
</dbReference>
<evidence type="ECO:0008006" key="4">
    <source>
        <dbReference type="Google" id="ProtNLM"/>
    </source>
</evidence>
<keyword evidence="3" id="KW-1185">Reference proteome</keyword>
<dbReference type="RefSeq" id="WP_077350723.1">
    <property type="nucleotide sequence ID" value="NZ_CP019607.1"/>
</dbReference>
<organism evidence="2 3">
    <name type="scientific">Tessaracoccus flavescens</name>
    <dbReference type="NCBI Taxonomy" id="399497"/>
    <lineage>
        <taxon>Bacteria</taxon>
        <taxon>Bacillati</taxon>
        <taxon>Actinomycetota</taxon>
        <taxon>Actinomycetes</taxon>
        <taxon>Propionibacteriales</taxon>
        <taxon>Propionibacteriaceae</taxon>
        <taxon>Tessaracoccus</taxon>
    </lineage>
</organism>
<reference evidence="2 3" key="1">
    <citation type="journal article" date="2008" name="Int. J. Syst. Evol. Microbiol.">
        <title>Tessaracoccus flavescens sp. nov., isolated from marine sediment.</title>
        <authorList>
            <person name="Lee D.W."/>
            <person name="Lee S.D."/>
        </authorList>
    </citation>
    <scope>NUCLEOTIDE SEQUENCE [LARGE SCALE GENOMIC DNA]</scope>
    <source>
        <strain evidence="2 3">SST-39T</strain>
    </source>
</reference>
<dbReference type="Pfam" id="PF11259">
    <property type="entry name" value="DUF3060"/>
    <property type="match status" value="1"/>
</dbReference>
<proteinExistence type="predicted"/>
<evidence type="ECO:0000313" key="2">
    <source>
        <dbReference type="EMBL" id="AQP51426.1"/>
    </source>
</evidence>
<dbReference type="KEGG" id="tfa:BW733_11975"/>
<dbReference type="OrthoDB" id="4965852at2"/>
<name>A0A1Q2CZ57_9ACTN</name>
<protein>
    <recommendedName>
        <fullName evidence="4">DUF3060 domain-containing protein</fullName>
    </recommendedName>
</protein>
<dbReference type="AlphaFoldDB" id="A0A1Q2CZ57"/>
<dbReference type="EMBL" id="CP019607">
    <property type="protein sequence ID" value="AQP51426.1"/>
    <property type="molecule type" value="Genomic_DNA"/>
</dbReference>
<evidence type="ECO:0000313" key="3">
    <source>
        <dbReference type="Proteomes" id="UP000188235"/>
    </source>
</evidence>
<evidence type="ECO:0000256" key="1">
    <source>
        <dbReference type="SAM" id="SignalP"/>
    </source>
</evidence>
<gene>
    <name evidence="2" type="ORF">BW733_11975</name>
</gene>